<comment type="cofactor">
    <cofactor evidence="1">
        <name>Mg(2+)</name>
        <dbReference type="ChEBI" id="CHEBI:18420"/>
    </cofactor>
</comment>
<dbReference type="GO" id="GO:0016787">
    <property type="term" value="F:hydrolase activity"/>
    <property type="evidence" value="ECO:0007669"/>
    <property type="project" value="UniProtKB-KW"/>
</dbReference>
<dbReference type="AlphaFoldDB" id="A0A368JS41"/>
<keyword evidence="8" id="KW-1185">Reference proteome</keyword>
<feature type="chain" id="PRO_5016621834" evidence="6">
    <location>
        <begin position="22"/>
        <end position="287"/>
    </location>
</feature>
<keyword evidence="5" id="KW-0119">Carbohydrate metabolism</keyword>
<evidence type="ECO:0000256" key="4">
    <source>
        <dbReference type="ARBA" id="ARBA00022842"/>
    </source>
</evidence>
<evidence type="ECO:0000313" key="8">
    <source>
        <dbReference type="Proteomes" id="UP000253383"/>
    </source>
</evidence>
<dbReference type="CDD" id="cd10802">
    <property type="entry name" value="YdjC_TTHB029_like"/>
    <property type="match status" value="1"/>
</dbReference>
<name>A0A368JS41_9BACT</name>
<keyword evidence="6" id="KW-0732">Signal</keyword>
<dbReference type="RefSeq" id="WP_114406639.1">
    <property type="nucleotide sequence ID" value="NZ_QOWE01000010.1"/>
</dbReference>
<dbReference type="Gene3D" id="3.20.20.370">
    <property type="entry name" value="Glycoside hydrolase/deacetylase"/>
    <property type="match status" value="1"/>
</dbReference>
<dbReference type="PANTHER" id="PTHR31609:SF1">
    <property type="entry name" value="CARBOHYDRATE DEACETYLASE"/>
    <property type="match status" value="1"/>
</dbReference>
<dbReference type="OrthoDB" id="9774177at2"/>
<organism evidence="7 8">
    <name type="scientific">Larkinella punicea</name>
    <dbReference type="NCBI Taxonomy" id="2315727"/>
    <lineage>
        <taxon>Bacteria</taxon>
        <taxon>Pseudomonadati</taxon>
        <taxon>Bacteroidota</taxon>
        <taxon>Cytophagia</taxon>
        <taxon>Cytophagales</taxon>
        <taxon>Spirosomataceae</taxon>
        <taxon>Larkinella</taxon>
    </lineage>
</organism>
<protein>
    <submittedName>
        <fullName evidence="7">ChbG/HpnK family deacetylase</fullName>
    </submittedName>
</protein>
<evidence type="ECO:0000256" key="6">
    <source>
        <dbReference type="SAM" id="SignalP"/>
    </source>
</evidence>
<evidence type="ECO:0000256" key="1">
    <source>
        <dbReference type="ARBA" id="ARBA00001946"/>
    </source>
</evidence>
<dbReference type="EMBL" id="QOWE01000010">
    <property type="protein sequence ID" value="RCR69001.1"/>
    <property type="molecule type" value="Genomic_DNA"/>
</dbReference>
<reference evidence="7 8" key="1">
    <citation type="submission" date="2018-07" db="EMBL/GenBank/DDBJ databases">
        <title>Genome analysis of Larkinella rosea.</title>
        <authorList>
            <person name="Zhou Z."/>
            <person name="Wang G."/>
        </authorList>
    </citation>
    <scope>NUCLEOTIDE SEQUENCE [LARGE SCALE GENOMIC DNA]</scope>
    <source>
        <strain evidence="8">zzj9</strain>
    </source>
</reference>
<sequence>MKKNCLFLPGFLLISLCTAFAQPKPPRLIVRGDDMGYSHSGNEALVKCYKEGIESSIEVIVPSPWFPEAVEMLKDIPDIDVGIHLALTSEWDNVKWRPVSACPSLRDADGYFYPMIYPNKNYPKRALVENDWKLEDVEKEFRAQIEMGLKKIPRISHVSGHMGCTGMGDDVKALILKLAKEYNLLILDRNMQDWGVTGVGYLGAHATSEEKIESFSKMLESLETGKTYLFVDHPGLDTPELRAIHHIGYEQVAVDRQGVTDAWTSPKVKALIKAKGIQLIGYRDLRK</sequence>
<feature type="signal peptide" evidence="6">
    <location>
        <begin position="1"/>
        <end position="21"/>
    </location>
</feature>
<dbReference type="GO" id="GO:0019213">
    <property type="term" value="F:deacetylase activity"/>
    <property type="evidence" value="ECO:0007669"/>
    <property type="project" value="TreeGrafter"/>
</dbReference>
<dbReference type="InterPro" id="IPR011330">
    <property type="entry name" value="Glyco_hydro/deAcase_b/a-brl"/>
</dbReference>
<keyword evidence="4" id="KW-0460">Magnesium</keyword>
<accession>A0A368JS41</accession>
<evidence type="ECO:0000256" key="2">
    <source>
        <dbReference type="ARBA" id="ARBA00022723"/>
    </source>
</evidence>
<dbReference type="GO" id="GO:0005975">
    <property type="term" value="P:carbohydrate metabolic process"/>
    <property type="evidence" value="ECO:0007669"/>
    <property type="project" value="InterPro"/>
</dbReference>
<comment type="caution">
    <text evidence="7">The sequence shown here is derived from an EMBL/GenBank/DDBJ whole genome shotgun (WGS) entry which is preliminary data.</text>
</comment>
<evidence type="ECO:0000256" key="5">
    <source>
        <dbReference type="ARBA" id="ARBA00023277"/>
    </source>
</evidence>
<evidence type="ECO:0000256" key="3">
    <source>
        <dbReference type="ARBA" id="ARBA00022801"/>
    </source>
</evidence>
<keyword evidence="2" id="KW-0479">Metal-binding</keyword>
<dbReference type="PANTHER" id="PTHR31609">
    <property type="entry name" value="YDJC DEACETYLASE FAMILY MEMBER"/>
    <property type="match status" value="1"/>
</dbReference>
<dbReference type="InterPro" id="IPR006879">
    <property type="entry name" value="YdjC-like"/>
</dbReference>
<proteinExistence type="predicted"/>
<keyword evidence="3" id="KW-0378">Hydrolase</keyword>
<gene>
    <name evidence="7" type="ORF">DUE52_14035</name>
</gene>
<dbReference type="Pfam" id="PF04794">
    <property type="entry name" value="YdjC"/>
    <property type="match status" value="1"/>
</dbReference>
<dbReference type="SUPFAM" id="SSF88713">
    <property type="entry name" value="Glycoside hydrolase/deacetylase"/>
    <property type="match status" value="1"/>
</dbReference>
<dbReference type="GO" id="GO:0046872">
    <property type="term" value="F:metal ion binding"/>
    <property type="evidence" value="ECO:0007669"/>
    <property type="project" value="UniProtKB-KW"/>
</dbReference>
<evidence type="ECO:0000313" key="7">
    <source>
        <dbReference type="EMBL" id="RCR69001.1"/>
    </source>
</evidence>
<dbReference type="Proteomes" id="UP000253383">
    <property type="component" value="Unassembled WGS sequence"/>
</dbReference>